<accession>A0ABY4CQD0</accession>
<dbReference type="SMART" id="SM00487">
    <property type="entry name" value="DEXDc"/>
    <property type="match status" value="1"/>
</dbReference>
<dbReference type="Pfam" id="PF00271">
    <property type="entry name" value="Helicase_C"/>
    <property type="match status" value="1"/>
</dbReference>
<keyword evidence="4" id="KW-0547">Nucleotide-binding</keyword>
<evidence type="ECO:0000259" key="2">
    <source>
        <dbReference type="PROSITE" id="PS51192"/>
    </source>
</evidence>
<proteinExistence type="predicted"/>
<dbReference type="PROSITE" id="PS51194">
    <property type="entry name" value="HELICASE_CTER"/>
    <property type="match status" value="1"/>
</dbReference>
<evidence type="ECO:0000256" key="1">
    <source>
        <dbReference type="ARBA" id="ARBA00022801"/>
    </source>
</evidence>
<dbReference type="Proteomes" id="UP000830167">
    <property type="component" value="Chromosome"/>
</dbReference>
<dbReference type="PROSITE" id="PS51192">
    <property type="entry name" value="HELICASE_ATP_BIND_1"/>
    <property type="match status" value="1"/>
</dbReference>
<dbReference type="InterPro" id="IPR038718">
    <property type="entry name" value="SNF2-like_sf"/>
</dbReference>
<dbReference type="InterPro" id="IPR000330">
    <property type="entry name" value="SNF2_N"/>
</dbReference>
<dbReference type="Pfam" id="PF00176">
    <property type="entry name" value="SNF2-rel_dom"/>
    <property type="match status" value="1"/>
</dbReference>
<dbReference type="InterPro" id="IPR049730">
    <property type="entry name" value="SNF2/RAD54-like_C"/>
</dbReference>
<evidence type="ECO:0000313" key="4">
    <source>
        <dbReference type="EMBL" id="UOF92603.1"/>
    </source>
</evidence>
<dbReference type="GO" id="GO:0004386">
    <property type="term" value="F:helicase activity"/>
    <property type="evidence" value="ECO:0007669"/>
    <property type="project" value="UniProtKB-KW"/>
</dbReference>
<organism evidence="4 5">
    <name type="scientific">Fodinisporobacter ferrooxydans</name>
    <dbReference type="NCBI Taxonomy" id="2901836"/>
    <lineage>
        <taxon>Bacteria</taxon>
        <taxon>Bacillati</taxon>
        <taxon>Bacillota</taxon>
        <taxon>Bacilli</taxon>
        <taxon>Bacillales</taxon>
        <taxon>Alicyclobacillaceae</taxon>
        <taxon>Fodinisporobacter</taxon>
    </lineage>
</organism>
<evidence type="ECO:0000259" key="3">
    <source>
        <dbReference type="PROSITE" id="PS51194"/>
    </source>
</evidence>
<keyword evidence="1" id="KW-0378">Hydrolase</keyword>
<dbReference type="Gene3D" id="3.40.50.300">
    <property type="entry name" value="P-loop containing nucleotide triphosphate hydrolases"/>
    <property type="match status" value="1"/>
</dbReference>
<keyword evidence="4" id="KW-0067">ATP-binding</keyword>
<dbReference type="InterPro" id="IPR022138">
    <property type="entry name" value="DUF3670"/>
</dbReference>
<dbReference type="RefSeq" id="WP_347439271.1">
    <property type="nucleotide sequence ID" value="NZ_CP089291.1"/>
</dbReference>
<feature type="domain" description="Helicase C-terminal" evidence="3">
    <location>
        <begin position="816"/>
        <end position="980"/>
    </location>
</feature>
<reference evidence="4" key="1">
    <citation type="submission" date="2021-12" db="EMBL/GenBank/DDBJ databases">
        <title>Alicyclobacillaceae gen. nov., sp. nov., isolated from chalcocite enrichment system.</title>
        <authorList>
            <person name="Jiang Z."/>
        </authorList>
    </citation>
    <scope>NUCLEOTIDE SEQUENCE</scope>
    <source>
        <strain evidence="4">MYW30-H2</strain>
    </source>
</reference>
<dbReference type="InterPro" id="IPR001650">
    <property type="entry name" value="Helicase_C-like"/>
</dbReference>
<dbReference type="Pfam" id="PF12419">
    <property type="entry name" value="DUF3670"/>
    <property type="match status" value="1"/>
</dbReference>
<dbReference type="SMART" id="SM00490">
    <property type="entry name" value="HELICc"/>
    <property type="match status" value="1"/>
</dbReference>
<gene>
    <name evidence="4" type="ORF">LSG31_10835</name>
</gene>
<dbReference type="EMBL" id="CP089291">
    <property type="protein sequence ID" value="UOF92603.1"/>
    <property type="molecule type" value="Genomic_DNA"/>
</dbReference>
<keyword evidence="4" id="KW-0347">Helicase</keyword>
<dbReference type="PANTHER" id="PTHR10799">
    <property type="entry name" value="SNF2/RAD54 HELICASE FAMILY"/>
    <property type="match status" value="1"/>
</dbReference>
<dbReference type="InterPro" id="IPR027417">
    <property type="entry name" value="P-loop_NTPase"/>
</dbReference>
<dbReference type="InterPro" id="IPR014001">
    <property type="entry name" value="Helicase_ATP-bd"/>
</dbReference>
<name>A0ABY4CQD0_9BACL</name>
<sequence length="1000" mass="115592">MSQLQMQTVQLEVNAVWQPSGRFFLYAKNRHSNYIPADQLAPLLFTWDPYSYYGTMHESAAHNGIPCIILSPRHALEYFSNPTARNHHVSVMEHENLRALRSAAKIIKHALQQGNFAPDFEIWKTADTLQWKLLFPDKEVHQNPSFMETRELQPGDNDQSVWSHLNIALFYVNDWLQAIFRELLEQNNPVHDAWQQVLETYPALAAHTDKHLWLDEEDWLIAIGWQQNTTPFHTVLQLDEPVDDEETWLLHIMLQDNENPDTLIPYSQKRPLSDQPLPDSFLPFEGRIRKDMEIWMQLVPWLKDPNEDGRLLAAMTTEQAYNFLTNASERLIGHGYTILLPGWWKELKKQKPKVKMNIRSSAGAKGQSIFGLQQIMDFDWKLALGNIELSEKEFGKWLDEKHRLIKFQGQWIPLDAQLQKQVRNFMKQLSKKNGLTFRDVLEMHLIQGTADLTDASPIDDSQEPPIDDHNPEAAGLFPELSVELELNQHILALFEQLKHIRGIPQLPAALSFQGTLRKYQTEGVSWLLFLRSLGLGACLADDMGLGKTIQWINYLLHVKDKQKQSTPTLLVCPTSVLGNWQKEIDRFAPSLTIYLHHGTNRKKGEDFLQTAQTVDVVLTSYTLTHLDEEEFRTVHWNAICLDEAQNIKNVYTKQSAAIRRLEADHRVAMTGTPMENRLTELWSIMDFVNPGYLGSLSSFQKQFVQPIEKSNDPTRIEQVKRLIQPFLLRRVKTSPDIELDLPEKQESKLYVSLTVEQAAMYESIIQDMFERLDVVSAMERRGLILSTLTKIKQLCNHPALVLKESGQITRKNRSNKMERLLDMVQELRQEGDSCLIFTQFVEMGHLLVQFLEQELQEQILFLHGGVSKTKRDRMIAQFQDQMLPLEERRHIFLLSLKAGGVGLNLTAASHVFHFDRWWNPAVENQATDRAFRIGQTQHVQVHKFVTLGTLEERIDELIDKKQGMNDQIVGGGENWITELSTDDLRNLFVLRKDWIQSDEG</sequence>
<dbReference type="CDD" id="cd18012">
    <property type="entry name" value="DEXQc_arch_SWI2_SNF2"/>
    <property type="match status" value="1"/>
</dbReference>
<protein>
    <submittedName>
        <fullName evidence="4">DEAD/DEAH box helicase</fullName>
    </submittedName>
</protein>
<feature type="domain" description="Helicase ATP-binding" evidence="2">
    <location>
        <begin position="528"/>
        <end position="691"/>
    </location>
</feature>
<keyword evidence="5" id="KW-1185">Reference proteome</keyword>
<dbReference type="CDD" id="cd18793">
    <property type="entry name" value="SF2_C_SNF"/>
    <property type="match status" value="1"/>
</dbReference>
<dbReference type="Gene3D" id="3.40.50.10810">
    <property type="entry name" value="Tandem AAA-ATPase domain"/>
    <property type="match status" value="1"/>
</dbReference>
<evidence type="ECO:0000313" key="5">
    <source>
        <dbReference type="Proteomes" id="UP000830167"/>
    </source>
</evidence>
<dbReference type="SUPFAM" id="SSF52540">
    <property type="entry name" value="P-loop containing nucleoside triphosphate hydrolases"/>
    <property type="match status" value="2"/>
</dbReference>